<evidence type="ECO:0000313" key="1">
    <source>
        <dbReference type="EMBL" id="KUM50418.1"/>
    </source>
</evidence>
<organism evidence="1">
    <name type="scientific">Picea glauca</name>
    <name type="common">White spruce</name>
    <name type="synonym">Pinus glauca</name>
    <dbReference type="NCBI Taxonomy" id="3330"/>
    <lineage>
        <taxon>Eukaryota</taxon>
        <taxon>Viridiplantae</taxon>
        <taxon>Streptophyta</taxon>
        <taxon>Embryophyta</taxon>
        <taxon>Tracheophyta</taxon>
        <taxon>Spermatophyta</taxon>
        <taxon>Pinopsida</taxon>
        <taxon>Pinidae</taxon>
        <taxon>Conifers I</taxon>
        <taxon>Pinales</taxon>
        <taxon>Pinaceae</taxon>
        <taxon>Picea</taxon>
    </lineage>
</organism>
<geneLocation type="mitochondrion" evidence="1"/>
<keyword evidence="1" id="KW-0496">Mitochondrion</keyword>
<comment type="caution">
    <text evidence="1">The sequence shown here is derived from an EMBL/GenBank/DDBJ whole genome shotgun (WGS) entry which is preliminary data.</text>
</comment>
<sequence length="69" mass="8244">MNRQGRYAGAIKWRSGNQDRGYHHTLLVRPLHVYQPIYRLYLIFIIRKYCSKVHTRVAHRNSSGHPELI</sequence>
<accession>A0A124GP01</accession>
<proteinExistence type="predicted"/>
<reference evidence="1" key="1">
    <citation type="journal article" date="2015" name="Genome Biol. Evol.">
        <title>Organellar Genomes of White Spruce (Picea glauca): Assembly and Annotation.</title>
        <authorList>
            <person name="Jackman S.D."/>
            <person name="Warren R.L."/>
            <person name="Gibb E.A."/>
            <person name="Vandervalk B.P."/>
            <person name="Mohamadi H."/>
            <person name="Chu J."/>
            <person name="Raymond A."/>
            <person name="Pleasance S."/>
            <person name="Coope R."/>
            <person name="Wildung M.R."/>
            <person name="Ritland C.E."/>
            <person name="Bousquet J."/>
            <person name="Jones S.J."/>
            <person name="Bohlmann J."/>
            <person name="Birol I."/>
        </authorList>
    </citation>
    <scope>NUCLEOTIDE SEQUENCE [LARGE SCALE GENOMIC DNA]</scope>
    <source>
        <tissue evidence="1">Flushing bud</tissue>
    </source>
</reference>
<gene>
    <name evidence="1" type="ORF">ABT39_MTgene261</name>
</gene>
<dbReference type="AlphaFoldDB" id="A0A124GP01"/>
<name>A0A124GP01_PICGL</name>
<protein>
    <submittedName>
        <fullName evidence="1">Uncharacterized protein</fullName>
    </submittedName>
</protein>
<dbReference type="EMBL" id="LKAM01000001">
    <property type="protein sequence ID" value="KUM50418.1"/>
    <property type="molecule type" value="Genomic_DNA"/>
</dbReference>